<reference evidence="1 2" key="1">
    <citation type="journal article" date="2012" name="Genome Biol.">
        <title>Sequencing three crocodilian genomes to illuminate the evolution of archosaurs and amniotes.</title>
        <authorList>
            <person name="St John J.A."/>
            <person name="Braun E.L."/>
            <person name="Isberg S.R."/>
            <person name="Miles L.G."/>
            <person name="Chong A.Y."/>
            <person name="Gongora J."/>
            <person name="Dalzell P."/>
            <person name="Moran C."/>
            <person name="Bed'hom B."/>
            <person name="Abzhanov A."/>
            <person name="Burgess S.C."/>
            <person name="Cooksey A.M."/>
            <person name="Castoe T.A."/>
            <person name="Crawford N.G."/>
            <person name="Densmore L.D."/>
            <person name="Drew J.C."/>
            <person name="Edwards S.V."/>
            <person name="Faircloth B.C."/>
            <person name="Fujita M.K."/>
            <person name="Greenwold M.J."/>
            <person name="Hoffmann F.G."/>
            <person name="Howard J.M."/>
            <person name="Iguchi T."/>
            <person name="Janes D.E."/>
            <person name="Khan S.Y."/>
            <person name="Kohno S."/>
            <person name="de Koning A.J."/>
            <person name="Lance S.L."/>
            <person name="McCarthy F.M."/>
            <person name="McCormack J.E."/>
            <person name="Merchant M.E."/>
            <person name="Peterson D.G."/>
            <person name="Pollock D.D."/>
            <person name="Pourmand N."/>
            <person name="Raney B.J."/>
            <person name="Roessler K.A."/>
            <person name="Sanford J.R."/>
            <person name="Sawyer R.H."/>
            <person name="Schmidt C.J."/>
            <person name="Triplett E.W."/>
            <person name="Tuberville T.D."/>
            <person name="Venegas-Anaya M."/>
            <person name="Howard J.T."/>
            <person name="Jarvis E.D."/>
            <person name="Guillette L.J.Jr."/>
            <person name="Glenn T.C."/>
            <person name="Green R.E."/>
            <person name="Ray D.A."/>
        </authorList>
    </citation>
    <scope>NUCLEOTIDE SEQUENCE [LARGE SCALE GENOMIC DNA]</scope>
    <source>
        <strain evidence="1">KSC_2009_1</strain>
    </source>
</reference>
<sequence length="74" mass="8417">MKHWPESCPFENQAHCVFSLAARQEFTFLPDLRLPAPPTQPSYLTAPCYHKPHGAKTAPCLRRERRLALLKGTS</sequence>
<gene>
    <name evidence="1" type="ORF">Y1Q_0009603</name>
</gene>
<dbReference type="Proteomes" id="UP000050525">
    <property type="component" value="Unassembled WGS sequence"/>
</dbReference>
<evidence type="ECO:0000313" key="1">
    <source>
        <dbReference type="EMBL" id="KYO40587.1"/>
    </source>
</evidence>
<name>A0A151NUP5_ALLMI</name>
<dbReference type="AlphaFoldDB" id="A0A151NUP5"/>
<comment type="caution">
    <text evidence="1">The sequence shown here is derived from an EMBL/GenBank/DDBJ whole genome shotgun (WGS) entry which is preliminary data.</text>
</comment>
<dbReference type="EMBL" id="AKHW03001922">
    <property type="protein sequence ID" value="KYO40587.1"/>
    <property type="molecule type" value="Genomic_DNA"/>
</dbReference>
<protein>
    <submittedName>
        <fullName evidence="1">Uncharacterized protein</fullName>
    </submittedName>
</protein>
<organism evidence="1 2">
    <name type="scientific">Alligator mississippiensis</name>
    <name type="common">American alligator</name>
    <dbReference type="NCBI Taxonomy" id="8496"/>
    <lineage>
        <taxon>Eukaryota</taxon>
        <taxon>Metazoa</taxon>
        <taxon>Chordata</taxon>
        <taxon>Craniata</taxon>
        <taxon>Vertebrata</taxon>
        <taxon>Euteleostomi</taxon>
        <taxon>Archelosauria</taxon>
        <taxon>Archosauria</taxon>
        <taxon>Crocodylia</taxon>
        <taxon>Alligatoridae</taxon>
        <taxon>Alligatorinae</taxon>
        <taxon>Alligator</taxon>
    </lineage>
</organism>
<evidence type="ECO:0000313" key="2">
    <source>
        <dbReference type="Proteomes" id="UP000050525"/>
    </source>
</evidence>
<keyword evidence="2" id="KW-1185">Reference proteome</keyword>
<proteinExistence type="predicted"/>
<accession>A0A151NUP5</accession>